<accession>A0A6P1M1R2</accession>
<protein>
    <submittedName>
        <fullName evidence="2">Uncharacterized protein</fullName>
    </submittedName>
</protein>
<dbReference type="KEGG" id="taer:GT409_00820"/>
<keyword evidence="3" id="KW-1185">Reference proteome</keyword>
<keyword evidence="1" id="KW-0812">Transmembrane</keyword>
<keyword evidence="1" id="KW-1133">Transmembrane helix</keyword>
<feature type="transmembrane region" description="Helical" evidence="1">
    <location>
        <begin position="12"/>
        <end position="33"/>
    </location>
</feature>
<evidence type="ECO:0000313" key="2">
    <source>
        <dbReference type="EMBL" id="QHI68052.1"/>
    </source>
</evidence>
<gene>
    <name evidence="2" type="ORF">GT409_00820</name>
</gene>
<reference evidence="2 3" key="1">
    <citation type="submission" date="2020-01" db="EMBL/GenBank/DDBJ databases">
        <title>Ponticoccus aerotolerans gen. nov., sp. nov., an anaerobic bacterium and proposal of Ponticoccusceae fam. nov., Ponticoccusles ord. nov. and Ponticoccuse classis nov. in the phylum Kiritimatiellaeota.</title>
        <authorList>
            <person name="Zhou L.Y."/>
            <person name="Du Z.J."/>
        </authorList>
    </citation>
    <scope>NUCLEOTIDE SEQUENCE [LARGE SCALE GENOMIC DNA]</scope>
    <source>
        <strain evidence="2 3">S-5007</strain>
    </source>
</reference>
<dbReference type="RefSeq" id="WP_160626086.1">
    <property type="nucleotide sequence ID" value="NZ_CP047593.1"/>
</dbReference>
<proteinExistence type="predicted"/>
<organism evidence="2 3">
    <name type="scientific">Tichowtungia aerotolerans</name>
    <dbReference type="NCBI Taxonomy" id="2697043"/>
    <lineage>
        <taxon>Bacteria</taxon>
        <taxon>Pseudomonadati</taxon>
        <taxon>Kiritimatiellota</taxon>
        <taxon>Tichowtungiia</taxon>
        <taxon>Tichowtungiales</taxon>
        <taxon>Tichowtungiaceae</taxon>
        <taxon>Tichowtungia</taxon>
    </lineage>
</organism>
<sequence>MIKQFLQKPLTGSVLTVAAGLSFFFTCMLLPLVGRAGSSVPYAGKNQATFLGVLGTTLLLAVLATWAKFMRRSEDQSPLPLWSIGLCMICVLLFALQLTGLLAI</sequence>
<feature type="transmembrane region" description="Helical" evidence="1">
    <location>
        <begin position="48"/>
        <end position="67"/>
    </location>
</feature>
<name>A0A6P1M1R2_9BACT</name>
<evidence type="ECO:0000256" key="1">
    <source>
        <dbReference type="SAM" id="Phobius"/>
    </source>
</evidence>
<keyword evidence="1" id="KW-0472">Membrane</keyword>
<feature type="transmembrane region" description="Helical" evidence="1">
    <location>
        <begin position="79"/>
        <end position="103"/>
    </location>
</feature>
<evidence type="ECO:0000313" key="3">
    <source>
        <dbReference type="Proteomes" id="UP000464954"/>
    </source>
</evidence>
<dbReference type="EMBL" id="CP047593">
    <property type="protein sequence ID" value="QHI68052.1"/>
    <property type="molecule type" value="Genomic_DNA"/>
</dbReference>
<dbReference type="AlphaFoldDB" id="A0A6P1M1R2"/>
<dbReference type="Proteomes" id="UP000464954">
    <property type="component" value="Chromosome"/>
</dbReference>